<protein>
    <submittedName>
        <fullName evidence="1">Uncharacterized protein</fullName>
    </submittedName>
</protein>
<organism evidence="1">
    <name type="scientific">Caldimicrobium thiodismutans</name>
    <dbReference type="NCBI Taxonomy" id="1653476"/>
    <lineage>
        <taxon>Bacteria</taxon>
        <taxon>Pseudomonadati</taxon>
        <taxon>Thermodesulfobacteriota</taxon>
        <taxon>Thermodesulfobacteria</taxon>
        <taxon>Thermodesulfobacteriales</taxon>
        <taxon>Thermodesulfobacteriaceae</taxon>
        <taxon>Caldimicrobium</taxon>
    </lineage>
</organism>
<name>A0A832GRB4_9BACT</name>
<reference evidence="1" key="1">
    <citation type="journal article" date="2020" name="mSystems">
        <title>Genome- and Community-Level Interaction Insights into Carbon Utilization and Element Cycling Functions of Hydrothermarchaeota in Hydrothermal Sediment.</title>
        <authorList>
            <person name="Zhou Z."/>
            <person name="Liu Y."/>
            <person name="Xu W."/>
            <person name="Pan J."/>
            <person name="Luo Z.H."/>
            <person name="Li M."/>
        </authorList>
    </citation>
    <scope>NUCLEOTIDE SEQUENCE [LARGE SCALE GENOMIC DNA]</scope>
    <source>
        <strain evidence="1">SpSt-605</strain>
    </source>
</reference>
<sequence>MSYSVGDVRALSIVRDNEEIVAVTERGVKKLEKTDFEKQDILPQDIRFKPYSHGIFSFVVVNSLSKFKNEIVRTLDGTKDIINKESKKSCELTSSGKGIRIVRRCPEDGQQPIVLRVNLNEFAF</sequence>
<comment type="caution">
    <text evidence="1">The sequence shown here is derived from an EMBL/GenBank/DDBJ whole genome shotgun (WGS) entry which is preliminary data.</text>
</comment>
<dbReference type="EMBL" id="DSZU01000115">
    <property type="protein sequence ID" value="HGV55685.1"/>
    <property type="molecule type" value="Genomic_DNA"/>
</dbReference>
<dbReference type="AlphaFoldDB" id="A0A832GRB4"/>
<gene>
    <name evidence="1" type="ORF">ENT73_06370</name>
</gene>
<proteinExistence type="predicted"/>
<evidence type="ECO:0000313" key="1">
    <source>
        <dbReference type="EMBL" id="HGV55685.1"/>
    </source>
</evidence>
<accession>A0A832GRB4</accession>